<keyword evidence="3 10" id="KW-1003">Cell membrane</keyword>
<evidence type="ECO:0000256" key="2">
    <source>
        <dbReference type="ARBA" id="ARBA00006739"/>
    </source>
</evidence>
<dbReference type="Pfam" id="PF13641">
    <property type="entry name" value="Glyco_tranf_2_3"/>
    <property type="match status" value="1"/>
</dbReference>
<feature type="compositionally biased region" description="Basic and acidic residues" evidence="11">
    <location>
        <begin position="427"/>
        <end position="437"/>
    </location>
</feature>
<feature type="region of interest" description="Disordered" evidence="11">
    <location>
        <begin position="418"/>
        <end position="437"/>
    </location>
</feature>
<feature type="transmembrane region" description="Helical" evidence="10">
    <location>
        <begin position="305"/>
        <end position="330"/>
    </location>
</feature>
<dbReference type="InterPro" id="IPR023853">
    <property type="entry name" value="PGA_PgaC/IcaA"/>
</dbReference>
<evidence type="ECO:0000256" key="5">
    <source>
        <dbReference type="ARBA" id="ARBA00022679"/>
    </source>
</evidence>
<dbReference type="PANTHER" id="PTHR43630">
    <property type="entry name" value="POLY-BETA-1,6-N-ACETYL-D-GLUCOSAMINE SYNTHASE"/>
    <property type="match status" value="1"/>
</dbReference>
<keyword evidence="7 10" id="KW-1133">Transmembrane helix</keyword>
<dbReference type="AlphaFoldDB" id="A0A840RGN6"/>
<evidence type="ECO:0000256" key="1">
    <source>
        <dbReference type="ARBA" id="ARBA00004651"/>
    </source>
</evidence>
<dbReference type="RefSeq" id="WP_308419155.1">
    <property type="nucleotide sequence ID" value="NZ_JACHHN010000004.1"/>
</dbReference>
<feature type="transmembrane region" description="Helical" evidence="10">
    <location>
        <begin position="374"/>
        <end position="396"/>
    </location>
</feature>
<dbReference type="CDD" id="cd06423">
    <property type="entry name" value="CESA_like"/>
    <property type="match status" value="1"/>
</dbReference>
<keyword evidence="6 10" id="KW-0812">Transmembrane</keyword>
<evidence type="ECO:0000256" key="3">
    <source>
        <dbReference type="ARBA" id="ARBA00022475"/>
    </source>
</evidence>
<evidence type="ECO:0000256" key="11">
    <source>
        <dbReference type="SAM" id="MobiDB-lite"/>
    </source>
</evidence>
<evidence type="ECO:0000256" key="9">
    <source>
        <dbReference type="NCBIfam" id="TIGR03937"/>
    </source>
</evidence>
<feature type="transmembrane region" description="Helical" evidence="10">
    <location>
        <begin position="12"/>
        <end position="35"/>
    </location>
</feature>
<comment type="similarity">
    <text evidence="2 10">Belongs to the glycosyltransferase 2 family.</text>
</comment>
<dbReference type="SUPFAM" id="SSF53448">
    <property type="entry name" value="Nucleotide-diphospho-sugar transferases"/>
    <property type="match status" value="1"/>
</dbReference>
<keyword evidence="4 10" id="KW-0328">Glycosyltransferase</keyword>
<dbReference type="EMBL" id="JACHHN010000004">
    <property type="protein sequence ID" value="MBB5191590.1"/>
    <property type="molecule type" value="Genomic_DNA"/>
</dbReference>
<evidence type="ECO:0000256" key="4">
    <source>
        <dbReference type="ARBA" id="ARBA00022676"/>
    </source>
</evidence>
<comment type="subcellular location">
    <subcellularLocation>
        <location evidence="1 10">Cell membrane</location>
        <topology evidence="1 10">Multi-pass membrane protein</topology>
    </subcellularLocation>
</comment>
<evidence type="ECO:0000256" key="7">
    <source>
        <dbReference type="ARBA" id="ARBA00022989"/>
    </source>
</evidence>
<name>A0A840RGN6_9NEIS</name>
<organism evidence="12 13">
    <name type="scientific">Silvimonas terrae</name>
    <dbReference type="NCBI Taxonomy" id="300266"/>
    <lineage>
        <taxon>Bacteria</taxon>
        <taxon>Pseudomonadati</taxon>
        <taxon>Pseudomonadota</taxon>
        <taxon>Betaproteobacteria</taxon>
        <taxon>Neisseriales</taxon>
        <taxon>Chitinibacteraceae</taxon>
        <taxon>Silvimonas</taxon>
    </lineage>
</organism>
<dbReference type="GO" id="GO:0043708">
    <property type="term" value="P:cell adhesion involved in biofilm formation"/>
    <property type="evidence" value="ECO:0007669"/>
    <property type="project" value="InterPro"/>
</dbReference>
<dbReference type="EC" id="2.4.1.-" evidence="10"/>
<evidence type="ECO:0000256" key="10">
    <source>
        <dbReference type="RuleBase" id="RU364028"/>
    </source>
</evidence>
<accession>A0A840RGN6</accession>
<gene>
    <name evidence="12" type="ORF">HNQ50_002320</name>
</gene>
<evidence type="ECO:0000313" key="12">
    <source>
        <dbReference type="EMBL" id="MBB5191590.1"/>
    </source>
</evidence>
<dbReference type="NCBIfam" id="TIGR03937">
    <property type="entry name" value="PgaC_IcaA"/>
    <property type="match status" value="1"/>
</dbReference>
<reference evidence="12 13" key="1">
    <citation type="submission" date="2020-08" db="EMBL/GenBank/DDBJ databases">
        <title>Genomic Encyclopedia of Type Strains, Phase IV (KMG-IV): sequencing the most valuable type-strain genomes for metagenomic binning, comparative biology and taxonomic classification.</title>
        <authorList>
            <person name="Goeker M."/>
        </authorList>
    </citation>
    <scope>NUCLEOTIDE SEQUENCE [LARGE SCALE GENOMIC DNA]</scope>
    <source>
        <strain evidence="12 13">DSM 18233</strain>
    </source>
</reference>
<feature type="transmembrane region" description="Helical" evidence="10">
    <location>
        <begin position="342"/>
        <end position="362"/>
    </location>
</feature>
<dbReference type="Gene3D" id="3.90.550.10">
    <property type="entry name" value="Spore Coat Polysaccharide Biosynthesis Protein SpsA, Chain A"/>
    <property type="match status" value="1"/>
</dbReference>
<keyword evidence="13" id="KW-1185">Reference proteome</keyword>
<evidence type="ECO:0000313" key="13">
    <source>
        <dbReference type="Proteomes" id="UP000543030"/>
    </source>
</evidence>
<dbReference type="Proteomes" id="UP000543030">
    <property type="component" value="Unassembled WGS sequence"/>
</dbReference>
<dbReference type="GO" id="GO:0008375">
    <property type="term" value="F:acetylglucosaminyltransferase activity"/>
    <property type="evidence" value="ECO:0007669"/>
    <property type="project" value="UniProtKB-UniRule"/>
</dbReference>
<keyword evidence="8 10" id="KW-0472">Membrane</keyword>
<comment type="caution">
    <text evidence="12">The sequence shown here is derived from an EMBL/GenBank/DDBJ whole genome shotgun (WGS) entry which is preliminary data.</text>
</comment>
<dbReference type="InterPro" id="IPR029044">
    <property type="entry name" value="Nucleotide-diphossugar_trans"/>
</dbReference>
<evidence type="ECO:0000256" key="6">
    <source>
        <dbReference type="ARBA" id="ARBA00022692"/>
    </source>
</evidence>
<dbReference type="GO" id="GO:0005886">
    <property type="term" value="C:plasma membrane"/>
    <property type="evidence" value="ECO:0007669"/>
    <property type="project" value="UniProtKB-SubCell"/>
</dbReference>
<proteinExistence type="inferred from homology"/>
<sequence>MNTLASLSTLLLQFAFFYPLTMAWMWMIGAVHYYWRFERQTVGVQIPPILDHYPGVSLIVPMHNEGENARETIAQLMCQRYPLFEVIAVNDGSKDDTGAILDDLAEQYPRLRVIHLATNQGKAMGLNTAALMAKYEFLICIDGDALLDEYAAAWFMQHFVHGPRLGAITGNPRIRNRSTLLGKLQVGEFSSIIGMIKRAQRTYGRIFTISGVVGAFRRAALHDVGYWSPEMLTEDIDISWKLQIAHWDIRYEPKACCWILMPETLKGLWKQRLRWAMGGVQVLIKYLPSLLFWRKRRMWAIYAEFLLSVAWAYIMGGVTLLWFLGLFMPLPQPLYIQTILPGWNGVVIGVTCLMQIGVALRLDSQYDEGMGKSYYWMVWYPLAYWLLNMLTTIWAVPKTLMRKRNSRAVWVSPDRGIQQTAQTPHPPAHEHYVGTKS</sequence>
<keyword evidence="5 10" id="KW-0808">Transferase</keyword>
<evidence type="ECO:0000256" key="8">
    <source>
        <dbReference type="ARBA" id="ARBA00023136"/>
    </source>
</evidence>
<protein>
    <recommendedName>
        <fullName evidence="9 10">Poly-beta-1,6-N-acetyl-D-glucosamine synthase</fullName>
        <shortName evidence="10">Poly-beta-1,6-GlcNAc synthase</shortName>
        <ecNumber evidence="10">2.4.1.-</ecNumber>
    </recommendedName>
</protein>
<dbReference type="PANTHER" id="PTHR43630:SF1">
    <property type="entry name" value="POLY-BETA-1,6-N-ACETYL-D-GLUCOSAMINE SYNTHASE"/>
    <property type="match status" value="1"/>
</dbReference>